<protein>
    <recommendedName>
        <fullName evidence="3">4a-hydroxytetrahydrobiopterin dehydratase</fullName>
        <ecNumber evidence="3">4.2.1.96</ecNumber>
    </recommendedName>
</protein>
<dbReference type="GO" id="GO:0006729">
    <property type="term" value="P:tetrahydrobiopterin biosynthetic process"/>
    <property type="evidence" value="ECO:0007669"/>
    <property type="project" value="InterPro"/>
</dbReference>
<evidence type="ECO:0000313" key="6">
    <source>
        <dbReference type="Proteomes" id="UP000011592"/>
    </source>
</evidence>
<comment type="catalytic activity">
    <reaction evidence="1">
        <text>(4aS,6R)-4a-hydroxy-L-erythro-5,6,7,8-tetrahydrobiopterin = (6R)-L-erythro-6,7-dihydrobiopterin + H2O</text>
        <dbReference type="Rhea" id="RHEA:11920"/>
        <dbReference type="ChEBI" id="CHEBI:15377"/>
        <dbReference type="ChEBI" id="CHEBI:15642"/>
        <dbReference type="ChEBI" id="CHEBI:43120"/>
        <dbReference type="EC" id="4.2.1.96"/>
    </reaction>
</comment>
<evidence type="ECO:0000256" key="1">
    <source>
        <dbReference type="ARBA" id="ARBA00001554"/>
    </source>
</evidence>
<dbReference type="PANTHER" id="PTHR42805">
    <property type="entry name" value="PTERIN-4-ALPHA-CARBINOLAMINE DEHYDRATASE-RELATED"/>
    <property type="match status" value="1"/>
</dbReference>
<evidence type="ECO:0000256" key="3">
    <source>
        <dbReference type="ARBA" id="ARBA00013252"/>
    </source>
</evidence>
<gene>
    <name evidence="5" type="ORF">C486_08775</name>
</gene>
<proteinExistence type="inferred from homology"/>
<dbReference type="InterPro" id="IPR001533">
    <property type="entry name" value="Pterin_deHydtase"/>
</dbReference>
<evidence type="ECO:0000313" key="5">
    <source>
        <dbReference type="EMBL" id="ELY80482.1"/>
    </source>
</evidence>
<reference evidence="5 6" key="1">
    <citation type="journal article" date="2014" name="PLoS Genet.">
        <title>Phylogenetically driven sequencing of extremely halophilic archaea reveals strategies for static and dynamic osmo-response.</title>
        <authorList>
            <person name="Becker E.A."/>
            <person name="Seitzer P.M."/>
            <person name="Tritt A."/>
            <person name="Larsen D."/>
            <person name="Krusor M."/>
            <person name="Yao A.I."/>
            <person name="Wu D."/>
            <person name="Madern D."/>
            <person name="Eisen J.A."/>
            <person name="Darling A.E."/>
            <person name="Facciotti M.T."/>
        </authorList>
    </citation>
    <scope>NUCLEOTIDE SEQUENCE [LARGE SCALE GENOMIC DNA]</scope>
    <source>
        <strain evidence="5 6">JCM 14663</strain>
    </source>
</reference>
<dbReference type="EC" id="4.2.1.96" evidence="3"/>
<dbReference type="Pfam" id="PF01329">
    <property type="entry name" value="Pterin_4a"/>
    <property type="match status" value="1"/>
</dbReference>
<dbReference type="Gene3D" id="3.30.1360.20">
    <property type="entry name" value="Transcriptional coactivator/pterin dehydratase"/>
    <property type="match status" value="1"/>
</dbReference>
<evidence type="ECO:0000256" key="4">
    <source>
        <dbReference type="ARBA" id="ARBA00023239"/>
    </source>
</evidence>
<keyword evidence="6" id="KW-1185">Reference proteome</keyword>
<name>L9Z486_9EURY</name>
<comment type="similarity">
    <text evidence="2">Belongs to the pterin-4-alpha-carbinolamine dehydratase family.</text>
</comment>
<accession>L9Z486</accession>
<organism evidence="5 6">
    <name type="scientific">Natrinema gari JCM 14663</name>
    <dbReference type="NCBI Taxonomy" id="1230459"/>
    <lineage>
        <taxon>Archaea</taxon>
        <taxon>Methanobacteriati</taxon>
        <taxon>Methanobacteriota</taxon>
        <taxon>Stenosarchaea group</taxon>
        <taxon>Halobacteria</taxon>
        <taxon>Halobacteriales</taxon>
        <taxon>Natrialbaceae</taxon>
        <taxon>Natrinema</taxon>
    </lineage>
</organism>
<dbReference type="PATRIC" id="fig|1230459.4.peg.1754"/>
<sequence>MRIFTSDPVVAQHMPEPALAEQECEACTTEDDPLEPEEYADYRAEIRDDVWTVVDDHHLEGTYTFADFRDALEFTDEVGELAEAEWHHPAIELEWGEVMIELWTHKLDGLHKTDFVMAARMDRIYDDYEPDEGA</sequence>
<dbReference type="Proteomes" id="UP000011592">
    <property type="component" value="Unassembled WGS sequence"/>
</dbReference>
<comment type="caution">
    <text evidence="5">The sequence shown here is derived from an EMBL/GenBank/DDBJ whole genome shotgun (WGS) entry which is preliminary data.</text>
</comment>
<evidence type="ECO:0000256" key="2">
    <source>
        <dbReference type="ARBA" id="ARBA00006472"/>
    </source>
</evidence>
<dbReference type="GO" id="GO:0008124">
    <property type="term" value="F:4-alpha-hydroxytetrahydrobiopterin dehydratase activity"/>
    <property type="evidence" value="ECO:0007669"/>
    <property type="project" value="UniProtKB-EC"/>
</dbReference>
<dbReference type="SUPFAM" id="SSF55248">
    <property type="entry name" value="PCD-like"/>
    <property type="match status" value="1"/>
</dbReference>
<dbReference type="InterPro" id="IPR050376">
    <property type="entry name" value="Pterin-4-alpha-carb_dehyd"/>
</dbReference>
<dbReference type="AlphaFoldDB" id="L9Z486"/>
<dbReference type="InterPro" id="IPR036428">
    <property type="entry name" value="PCD_sf"/>
</dbReference>
<dbReference type="EMBL" id="AOIJ01000046">
    <property type="protein sequence ID" value="ELY80482.1"/>
    <property type="molecule type" value="Genomic_DNA"/>
</dbReference>
<dbReference type="PANTHER" id="PTHR42805:SF1">
    <property type="entry name" value="PTERIN-4-ALPHA-CARBINOLAMINE DEHYDRATASE-RELATED"/>
    <property type="match status" value="1"/>
</dbReference>
<keyword evidence="4" id="KW-0456">Lyase</keyword>